<protein>
    <submittedName>
        <fullName evidence="1">Uncharacterized protein</fullName>
    </submittedName>
</protein>
<proteinExistence type="predicted"/>
<reference evidence="1" key="2">
    <citation type="journal article" date="2023" name="IMA Fungus">
        <title>Comparative genomic study of the Penicillium genus elucidates a diverse pangenome and 15 lateral gene transfer events.</title>
        <authorList>
            <person name="Petersen C."/>
            <person name="Sorensen T."/>
            <person name="Nielsen M.R."/>
            <person name="Sondergaard T.E."/>
            <person name="Sorensen J.L."/>
            <person name="Fitzpatrick D.A."/>
            <person name="Frisvad J.C."/>
            <person name="Nielsen K.L."/>
        </authorList>
    </citation>
    <scope>NUCLEOTIDE SEQUENCE</scope>
    <source>
        <strain evidence="1">IBT 21472</strain>
    </source>
</reference>
<name>A0A9W9TZ01_9EURO</name>
<comment type="caution">
    <text evidence="1">The sequence shown here is derived from an EMBL/GenBank/DDBJ whole genome shotgun (WGS) entry which is preliminary data.</text>
</comment>
<keyword evidence="2" id="KW-1185">Reference proteome</keyword>
<reference evidence="1" key="1">
    <citation type="submission" date="2022-12" db="EMBL/GenBank/DDBJ databases">
        <authorList>
            <person name="Petersen C."/>
        </authorList>
    </citation>
    <scope>NUCLEOTIDE SEQUENCE</scope>
    <source>
        <strain evidence="1">IBT 21472</strain>
    </source>
</reference>
<evidence type="ECO:0000313" key="2">
    <source>
        <dbReference type="Proteomes" id="UP001147746"/>
    </source>
</evidence>
<organism evidence="1 2">
    <name type="scientific">Penicillium atrosanguineum</name>
    <dbReference type="NCBI Taxonomy" id="1132637"/>
    <lineage>
        <taxon>Eukaryota</taxon>
        <taxon>Fungi</taxon>
        <taxon>Dikarya</taxon>
        <taxon>Ascomycota</taxon>
        <taxon>Pezizomycotina</taxon>
        <taxon>Eurotiomycetes</taxon>
        <taxon>Eurotiomycetidae</taxon>
        <taxon>Eurotiales</taxon>
        <taxon>Aspergillaceae</taxon>
        <taxon>Penicillium</taxon>
    </lineage>
</organism>
<dbReference type="EMBL" id="JAPZBO010000010">
    <property type="protein sequence ID" value="KAJ5299271.1"/>
    <property type="molecule type" value="Genomic_DNA"/>
</dbReference>
<dbReference type="AlphaFoldDB" id="A0A9W9TZ01"/>
<accession>A0A9W9TZ01</accession>
<dbReference type="Proteomes" id="UP001147746">
    <property type="component" value="Unassembled WGS sequence"/>
</dbReference>
<gene>
    <name evidence="1" type="ORF">N7476_010828</name>
</gene>
<sequence>MKQERLFGGPISAHASISGLEMVARYYDETEDQFKEITHQLPLKRHSIEIVIRAHPAQYELFFVVQEGEQSAGLVKLGEISSTALTTRRSGKESPNTRAHFAIYAQGAYDKSCFDPAHSEFVEWTAVSPRH</sequence>
<evidence type="ECO:0000313" key="1">
    <source>
        <dbReference type="EMBL" id="KAJ5299271.1"/>
    </source>
</evidence>